<sequence length="2146" mass="245542">MLPTHSDVHDVVSTVKTTFWFLGIGLFAFAVAFLFENGAELNSTNHRLSDAEGGFFSPVKLSQDYPLKILWKKAFIRLVLVGGILWMLLILIVLLFHVWSCQSSLAFFSAICNRDSKVFVMLDTMGLVPKPTHRCPIPVVDDPDKIIMPKRRTPDKVVQHLSYILEDEVENNGSQSPPLFGGHQSWLQREESFKLKSIMKVHCGFIQGGGAEMAPKDVKYVEKCRFVVASGIFDGYDVPHQPSNVSSRSQQLFCFLMVVDEISFDFIKKNVTVREDNDGGQWVGIWRIILLKHQPYDEPRRNGKVPKILTHRLFPQAQYSIWIDGKMELIVDPLLMLERYLWRGKHTFAIAQRKHHHSIYEEADANKRRKRYARPLIDLHMKIYRYEGMKPWSPKKKTVSDVPEGAIIIREHTALNDLFSCLWFNEVNLFTPRDQLGHPFKFFMFPNCEYNSIFVLHPHTREHSSKIEWVKSLDEFKGKNSDSVTGATKAMRLHRVNAQDSVNGATKADDKVVVNKNNRLGNGKENVTSQRPNNGAGGTVQQVHIVTKQKSIVPKDKSWRVRYMVANQLYELCEAVGPEPTRMDLVPAYVRLLRDNEAEVRIAAAGKVTKFCQILNPELAIQHILPCVKELSSDSSQHVRSALASVIMGMAPILGKDATIEQLLPIFLSLLKDEFPDVRLNIISKLDQVNQTQDPEIAENRDTVVAPPRKSVVEPVDPWAFLEEKQRIPIAQGLPLTTDEPECLVKPAVKEITRPVDLVLHSDVRAVKRAEFDQQLAEKMSLIEQYREKRERQQKVDEALHYTQRAKVPYTTTTQEDQVHCGFIQGGVAEMAPKDIKYVEKCRFVVASGIFDGYDVPHQPSNVSSRSQQLFCFLMVVDEISIDFIKKNVTVREDNDGGQWVGIWRIILLKHQPYDEPRRNGKVPKILTHRLFPQAQYSIWIDGKMELIVDPLLMLERYLWRGKHTFAIAQRKHHHSIYEEADANKRRKRYARPLIDLHMKIYLYEGMKPWSPKKKTCLVKPAVKEITRPVDLVLHSDVRAVKRAVLAEKMSLIEQYREEKGKDNKRSIEALHYTQESQSSIYHHDTRRSSVACVEMICHPPTMKCIEGRKNQDFSSNIKRRREKLLEEARESVPEPGSGRVMHLVKAFEKLLAIPKDSDQTDEKQSSVGSSSHPGYDCLVKPAVKEITRPVDLVLHSDVRAVKRAEFDQQLAEKMSLIEQYREKRERQQKLAEEEEIRRLRKELIPKAQLMPYFDRTFIPRRSIEALHYTQRAKVPYTTTTQEDQAFEKLLAIPKDSDQTDEKQSSMGSSSHPGYDVKSPSLRASLNKDVTPDNNRNATRAPQANCDKARKSNMSKESTAKTGDLTFKSGCGSKTIAAAKSAHVETAKSKVNKVVPSKATRLHRVNSQDSVTGATKAMRLHRVNAQDSVNGATKADDKVVVNKNNRLGNGKENVTSQRPNNGAGGTVQQVHIVTKQKSIVPKDKSWRVRYMVANQLYELCEAVGPEPTRMDLVPAYVRLLRDNEAEVRIAAAGKVTKFCQILNPELAIQHILPCELSSDSSQHVRSALASVIMGMAPILGKDATIEQLLPIFLSLLKDEFPDVRLNIISKLDQVNQQRGRFKEEEFVKKLQQMTMEEEKQRIPIAQGLPLTTDEPECLVKPAVKEITRPVDLVLHSDVRAVKRAEFDQQLAEKMSLIEQYREKRERQQKLAEEEEIRRLRKELIPKAQLMPYFDRTFIPRSNQFNCNFDETSDAICNRDSKVFAVLDTMGLVPKPTHRCPIPVVDDPDKIIMPKRRTPDKVVQHLSYILEDEVENNGSQSPPLFGGHQSWLQREESFKLKSIMKVHCGFIQGGVAEMAPKDIKYVEKCRFVVASGIFDGYDVPHQPSNVSSRSQQLFCFLMVVDEISIDFIKKNVTVREDNDGGQWVGIWRIILLKHQPYDEPRRNGKVPKILTHRLFPQAQYSIWIDGKMELIVDPLLMLERYLWRGKHTFAIAQRKHHHSIYEEADANKRRKRYARPLIDLHMKIYLYEGMKPWSPKKKTVSDVPEGAIIIREHTALNDLFSCLLGHPFKFFMFPNCEYNSIFVLHPHTREHSSKIEWVKSLDEFKGKNSGLKESRGGLGLWTPYPGNLDSVVLPHVTRTSKAG</sequence>
<dbReference type="Pfam" id="PF22646">
    <property type="entry name" value="PPP2R1A-like_HEAT"/>
    <property type="match status" value="2"/>
</dbReference>
<keyword evidence="3" id="KW-0963">Cytoplasm</keyword>
<feature type="domain" description="TPX2 C-terminal" evidence="13">
    <location>
        <begin position="759"/>
        <end position="799"/>
    </location>
</feature>
<dbReference type="Pfam" id="PF04765">
    <property type="entry name" value="TOD1_MUCI70"/>
    <property type="match status" value="3"/>
</dbReference>
<keyword evidence="5" id="KW-0677">Repeat</keyword>
<feature type="compositionally biased region" description="Basic and acidic residues" evidence="10">
    <location>
        <begin position="1156"/>
        <end position="1165"/>
    </location>
</feature>
<feature type="repeat" description="HEAT" evidence="8">
    <location>
        <begin position="663"/>
        <end position="701"/>
    </location>
</feature>
<gene>
    <name evidence="15" type="ORF">HYC85_009454</name>
</gene>
<feature type="region of interest" description="Disordered" evidence="10">
    <location>
        <begin position="518"/>
        <end position="539"/>
    </location>
</feature>
<feature type="coiled-coil region" evidence="9">
    <location>
        <begin position="769"/>
        <end position="796"/>
    </location>
</feature>
<feature type="region of interest" description="Disordered" evidence="10">
    <location>
        <begin position="1293"/>
        <end position="1370"/>
    </location>
</feature>
<dbReference type="InterPro" id="IPR021133">
    <property type="entry name" value="HEAT_type_2"/>
</dbReference>
<comment type="similarity">
    <text evidence="2">Belongs to the TPX2 family.</text>
</comment>
<dbReference type="EMBL" id="JACBKZ010000004">
    <property type="protein sequence ID" value="KAF5951510.1"/>
    <property type="molecule type" value="Genomic_DNA"/>
</dbReference>
<evidence type="ECO:0000259" key="12">
    <source>
        <dbReference type="Pfam" id="PF04765"/>
    </source>
</evidence>
<dbReference type="PANTHER" id="PTHR12956">
    <property type="entry name" value="ALKALINE CERAMIDASE-RELATED"/>
    <property type="match status" value="1"/>
</dbReference>
<reference evidence="15 16" key="2">
    <citation type="submission" date="2020-07" db="EMBL/GenBank/DDBJ databases">
        <title>Genome assembly of wild tea tree DASZ reveals pedigree and selection history of tea varieties.</title>
        <authorList>
            <person name="Zhang W."/>
        </authorList>
    </citation>
    <scope>NUCLEOTIDE SEQUENCE [LARGE SCALE GENOMIC DNA]</scope>
    <source>
        <strain evidence="16">cv. G240</strain>
        <tissue evidence="15">Leaf</tissue>
    </source>
</reference>
<evidence type="ECO:0000256" key="10">
    <source>
        <dbReference type="SAM" id="MobiDB-lite"/>
    </source>
</evidence>
<comment type="caution">
    <text evidence="15">The sequence shown here is derived from an EMBL/GenBank/DDBJ whole genome shotgun (WGS) entry which is preliminary data.</text>
</comment>
<dbReference type="PANTHER" id="PTHR12956:SF22">
    <property type="entry name" value="OS06G0724300 PROTEIN"/>
    <property type="match status" value="1"/>
</dbReference>
<keyword evidence="16" id="KW-1185">Reference proteome</keyword>
<evidence type="ECO:0000256" key="4">
    <source>
        <dbReference type="ARBA" id="ARBA00022701"/>
    </source>
</evidence>
<comment type="subcellular location">
    <subcellularLocation>
        <location evidence="1">Cytoplasm</location>
        <location evidence="1">Cytoskeleton</location>
    </subcellularLocation>
</comment>
<dbReference type="InterPro" id="IPR048354">
    <property type="entry name" value="TOD1_MUCI70_glycTrfase_dom"/>
</dbReference>
<feature type="transmembrane region" description="Helical" evidence="11">
    <location>
        <begin position="75"/>
        <end position="99"/>
    </location>
</feature>
<organism evidence="15 16">
    <name type="scientific">Camellia sinensis</name>
    <name type="common">Tea plant</name>
    <name type="synonym">Thea sinensis</name>
    <dbReference type="NCBI Taxonomy" id="4442"/>
    <lineage>
        <taxon>Eukaryota</taxon>
        <taxon>Viridiplantae</taxon>
        <taxon>Streptophyta</taxon>
        <taxon>Embryophyta</taxon>
        <taxon>Tracheophyta</taxon>
        <taxon>Spermatophyta</taxon>
        <taxon>Magnoliopsida</taxon>
        <taxon>eudicotyledons</taxon>
        <taxon>Gunneridae</taxon>
        <taxon>Pentapetalae</taxon>
        <taxon>asterids</taxon>
        <taxon>Ericales</taxon>
        <taxon>Theaceae</taxon>
        <taxon>Camellia</taxon>
    </lineage>
</organism>
<keyword evidence="11" id="KW-0472">Membrane</keyword>
<dbReference type="Gene3D" id="1.25.10.10">
    <property type="entry name" value="Leucine-rich Repeat Variant"/>
    <property type="match status" value="2"/>
</dbReference>
<feature type="domain" description="TPX2 C-terminal" evidence="13">
    <location>
        <begin position="1673"/>
        <end position="1743"/>
    </location>
</feature>
<evidence type="ECO:0000256" key="3">
    <source>
        <dbReference type="ARBA" id="ARBA00022490"/>
    </source>
</evidence>
<keyword evidence="4" id="KW-0493">Microtubule</keyword>
<feature type="transmembrane region" description="Helical" evidence="11">
    <location>
        <begin position="20"/>
        <end position="39"/>
    </location>
</feature>
<dbReference type="InterPro" id="IPR054573">
    <property type="entry name" value="PP2A/SF3B1-like_HEAT"/>
</dbReference>
<feature type="domain" description="Phosphatase PP2A regulatory subunit A/Splicing factor 3B subunit 1-like HEAT repeat" evidence="14">
    <location>
        <begin position="581"/>
        <end position="655"/>
    </location>
</feature>
<feature type="repeat" description="HEAT" evidence="8">
    <location>
        <begin position="1512"/>
        <end position="1550"/>
    </location>
</feature>
<dbReference type="Proteomes" id="UP000593564">
    <property type="component" value="Unassembled WGS sequence"/>
</dbReference>
<dbReference type="InterPro" id="IPR016024">
    <property type="entry name" value="ARM-type_fold"/>
</dbReference>
<feature type="region of interest" description="Disordered" evidence="10">
    <location>
        <begin position="1445"/>
        <end position="1466"/>
    </location>
</feature>
<feature type="compositionally biased region" description="Basic and acidic residues" evidence="10">
    <location>
        <begin position="1295"/>
        <end position="1304"/>
    </location>
</feature>
<keyword evidence="6" id="KW-0206">Cytoskeleton</keyword>
<dbReference type="Pfam" id="PF06886">
    <property type="entry name" value="TPX2"/>
    <property type="match status" value="3"/>
</dbReference>
<feature type="domain" description="TOD1/MUCI70 glycosyltransferase-like" evidence="12">
    <location>
        <begin position="1805"/>
        <end position="2067"/>
    </location>
</feature>
<keyword evidence="9" id="KW-0175">Coiled coil</keyword>
<dbReference type="GO" id="GO:0005874">
    <property type="term" value="C:microtubule"/>
    <property type="evidence" value="ECO:0007669"/>
    <property type="project" value="UniProtKB-KW"/>
</dbReference>
<comment type="similarity">
    <text evidence="7">Belongs to the phosphatase 2A regulatory subunit A family.</text>
</comment>
<feature type="domain" description="Phosphatase PP2A regulatory subunit A/Splicing factor 3B subunit 1-like HEAT repeat" evidence="14">
    <location>
        <begin position="1508"/>
        <end position="1580"/>
    </location>
</feature>
<evidence type="ECO:0000259" key="13">
    <source>
        <dbReference type="Pfam" id="PF06886"/>
    </source>
</evidence>
<reference evidence="16" key="1">
    <citation type="journal article" date="2020" name="Nat. Commun.">
        <title>Genome assembly of wild tea tree DASZ reveals pedigree and selection history of tea varieties.</title>
        <authorList>
            <person name="Zhang W."/>
            <person name="Zhang Y."/>
            <person name="Qiu H."/>
            <person name="Guo Y."/>
            <person name="Wan H."/>
            <person name="Zhang X."/>
            <person name="Scossa F."/>
            <person name="Alseekh S."/>
            <person name="Zhang Q."/>
            <person name="Wang P."/>
            <person name="Xu L."/>
            <person name="Schmidt M.H."/>
            <person name="Jia X."/>
            <person name="Li D."/>
            <person name="Zhu A."/>
            <person name="Guo F."/>
            <person name="Chen W."/>
            <person name="Ni D."/>
            <person name="Usadel B."/>
            <person name="Fernie A.R."/>
            <person name="Wen W."/>
        </authorList>
    </citation>
    <scope>NUCLEOTIDE SEQUENCE [LARGE SCALE GENOMIC DNA]</scope>
    <source>
        <strain evidence="16">cv. G240</strain>
    </source>
</reference>
<feature type="coiled-coil region" evidence="9">
    <location>
        <begin position="1683"/>
        <end position="1722"/>
    </location>
</feature>
<keyword evidence="11" id="KW-0812">Transmembrane</keyword>
<keyword evidence="11" id="KW-1133">Transmembrane helix</keyword>
<dbReference type="InterPro" id="IPR011989">
    <property type="entry name" value="ARM-like"/>
</dbReference>
<evidence type="ECO:0000313" key="15">
    <source>
        <dbReference type="EMBL" id="KAF5951510.1"/>
    </source>
</evidence>
<evidence type="ECO:0000256" key="6">
    <source>
        <dbReference type="ARBA" id="ARBA00023212"/>
    </source>
</evidence>
<evidence type="ECO:0000259" key="14">
    <source>
        <dbReference type="Pfam" id="PF22646"/>
    </source>
</evidence>
<evidence type="ECO:0000256" key="8">
    <source>
        <dbReference type="PROSITE-ProRule" id="PRU00103"/>
    </source>
</evidence>
<evidence type="ECO:0000256" key="2">
    <source>
        <dbReference type="ARBA" id="ARBA00005885"/>
    </source>
</evidence>
<evidence type="ECO:0000256" key="9">
    <source>
        <dbReference type="SAM" id="Coils"/>
    </source>
</evidence>
<name>A0A7J7HF18_CAMSI</name>
<evidence type="ECO:0000256" key="11">
    <source>
        <dbReference type="SAM" id="Phobius"/>
    </source>
</evidence>
<feature type="domain" description="TOD1/MUCI70 glycosyltransferase-like" evidence="12">
    <location>
        <begin position="161"/>
        <end position="459"/>
    </location>
</feature>
<proteinExistence type="inferred from homology"/>
<feature type="domain" description="TOD1/MUCI70 glycosyltransferase-like" evidence="12">
    <location>
        <begin position="804"/>
        <end position="1014"/>
    </location>
</feature>
<feature type="domain" description="TPX2 C-terminal" evidence="13">
    <location>
        <begin position="1194"/>
        <end position="1264"/>
    </location>
</feature>
<dbReference type="PROSITE" id="PS50077">
    <property type="entry name" value="HEAT_REPEAT"/>
    <property type="match status" value="5"/>
</dbReference>
<dbReference type="InterPro" id="IPR027329">
    <property type="entry name" value="TPX2_C"/>
</dbReference>
<dbReference type="SUPFAM" id="SSF48371">
    <property type="entry name" value="ARM repeat"/>
    <property type="match status" value="2"/>
</dbReference>
<protein>
    <submittedName>
        <fullName evidence="15">Uncharacterized protein</fullName>
    </submittedName>
</protein>
<feature type="region of interest" description="Disordered" evidence="10">
    <location>
        <begin position="1155"/>
        <end position="1174"/>
    </location>
</feature>
<feature type="compositionally biased region" description="Polar residues" evidence="10">
    <location>
        <begin position="1332"/>
        <end position="1342"/>
    </location>
</feature>
<evidence type="ECO:0000313" key="16">
    <source>
        <dbReference type="Proteomes" id="UP000593564"/>
    </source>
</evidence>
<feature type="repeat" description="HEAT" evidence="8">
    <location>
        <begin position="624"/>
        <end position="662"/>
    </location>
</feature>
<feature type="coiled-coil region" evidence="9">
    <location>
        <begin position="1204"/>
        <end position="1243"/>
    </location>
</feature>
<evidence type="ECO:0000256" key="7">
    <source>
        <dbReference type="ARBA" id="ARBA00038332"/>
    </source>
</evidence>
<evidence type="ECO:0000256" key="5">
    <source>
        <dbReference type="ARBA" id="ARBA00022737"/>
    </source>
</evidence>
<feature type="repeat" description="HEAT" evidence="8">
    <location>
        <begin position="585"/>
        <end position="623"/>
    </location>
</feature>
<dbReference type="InterPro" id="IPR006852">
    <property type="entry name" value="TOD1_MUCI70"/>
</dbReference>
<feature type="repeat" description="HEAT" evidence="8">
    <location>
        <begin position="1588"/>
        <end position="1626"/>
    </location>
</feature>
<accession>A0A7J7HF18</accession>
<evidence type="ECO:0000256" key="1">
    <source>
        <dbReference type="ARBA" id="ARBA00004245"/>
    </source>
</evidence>